<dbReference type="EMBL" id="JACHOO010000003">
    <property type="protein sequence ID" value="MBB5752885.1"/>
    <property type="molecule type" value="Genomic_DNA"/>
</dbReference>
<evidence type="ECO:0000256" key="4">
    <source>
        <dbReference type="ARBA" id="ARBA00022729"/>
    </source>
</evidence>
<keyword evidence="7" id="KW-1185">Reference proteome</keyword>
<dbReference type="InterPro" id="IPR000914">
    <property type="entry name" value="SBP_5_dom"/>
</dbReference>
<feature type="domain" description="Solute-binding protein family 5" evidence="5">
    <location>
        <begin position="90"/>
        <end position="459"/>
    </location>
</feature>
<dbReference type="GO" id="GO:0015833">
    <property type="term" value="P:peptide transport"/>
    <property type="evidence" value="ECO:0007669"/>
    <property type="project" value="TreeGrafter"/>
</dbReference>
<dbReference type="Gene3D" id="3.10.105.10">
    <property type="entry name" value="Dipeptide-binding Protein, Domain 3"/>
    <property type="match status" value="1"/>
</dbReference>
<dbReference type="RefSeq" id="WP_183855096.1">
    <property type="nucleotide sequence ID" value="NZ_JACHOO010000003.1"/>
</dbReference>
<dbReference type="Proteomes" id="UP000523821">
    <property type="component" value="Unassembled WGS sequence"/>
</dbReference>
<dbReference type="AlphaFoldDB" id="A0A7W9L1L9"/>
<dbReference type="PANTHER" id="PTHR30290">
    <property type="entry name" value="PERIPLASMIC BINDING COMPONENT OF ABC TRANSPORTER"/>
    <property type="match status" value="1"/>
</dbReference>
<keyword evidence="4" id="KW-0732">Signal</keyword>
<evidence type="ECO:0000313" key="6">
    <source>
        <dbReference type="EMBL" id="MBB5752885.1"/>
    </source>
</evidence>
<organism evidence="6 7">
    <name type="scientific">Prosthecomicrobium pneumaticum</name>
    <dbReference type="NCBI Taxonomy" id="81895"/>
    <lineage>
        <taxon>Bacteria</taxon>
        <taxon>Pseudomonadati</taxon>
        <taxon>Pseudomonadota</taxon>
        <taxon>Alphaproteobacteria</taxon>
        <taxon>Hyphomicrobiales</taxon>
        <taxon>Kaistiaceae</taxon>
        <taxon>Prosthecomicrobium</taxon>
    </lineage>
</organism>
<dbReference type="GO" id="GO:0043190">
    <property type="term" value="C:ATP-binding cassette (ABC) transporter complex"/>
    <property type="evidence" value="ECO:0007669"/>
    <property type="project" value="InterPro"/>
</dbReference>
<gene>
    <name evidence="6" type="ORF">GGQ63_001939</name>
</gene>
<reference evidence="6 7" key="1">
    <citation type="submission" date="2020-08" db="EMBL/GenBank/DDBJ databases">
        <title>Genomic Encyclopedia of Type Strains, Phase IV (KMG-IV): sequencing the most valuable type-strain genomes for metagenomic binning, comparative biology and taxonomic classification.</title>
        <authorList>
            <person name="Goeker M."/>
        </authorList>
    </citation>
    <scope>NUCLEOTIDE SEQUENCE [LARGE SCALE GENOMIC DNA]</scope>
    <source>
        <strain evidence="6 7">DSM 16268</strain>
    </source>
</reference>
<evidence type="ECO:0000256" key="1">
    <source>
        <dbReference type="ARBA" id="ARBA00004418"/>
    </source>
</evidence>
<protein>
    <submittedName>
        <fullName evidence="6">Peptide/nickel transport system substrate-binding protein</fullName>
    </submittedName>
</protein>
<accession>A0A7W9L1L9</accession>
<name>A0A7W9L1L9_9HYPH</name>
<dbReference type="InterPro" id="IPR039424">
    <property type="entry name" value="SBP_5"/>
</dbReference>
<dbReference type="GO" id="GO:0030288">
    <property type="term" value="C:outer membrane-bounded periplasmic space"/>
    <property type="evidence" value="ECO:0007669"/>
    <property type="project" value="UniProtKB-ARBA"/>
</dbReference>
<evidence type="ECO:0000256" key="2">
    <source>
        <dbReference type="ARBA" id="ARBA00005695"/>
    </source>
</evidence>
<proteinExistence type="inferred from homology"/>
<dbReference type="Pfam" id="PF00496">
    <property type="entry name" value="SBP_bac_5"/>
    <property type="match status" value="1"/>
</dbReference>
<dbReference type="PIRSF" id="PIRSF002741">
    <property type="entry name" value="MppA"/>
    <property type="match status" value="1"/>
</dbReference>
<evidence type="ECO:0000313" key="7">
    <source>
        <dbReference type="Proteomes" id="UP000523821"/>
    </source>
</evidence>
<dbReference type="Gene3D" id="3.40.190.10">
    <property type="entry name" value="Periplasmic binding protein-like II"/>
    <property type="match status" value="1"/>
</dbReference>
<evidence type="ECO:0000259" key="5">
    <source>
        <dbReference type="Pfam" id="PF00496"/>
    </source>
</evidence>
<evidence type="ECO:0000256" key="3">
    <source>
        <dbReference type="ARBA" id="ARBA00022448"/>
    </source>
</evidence>
<keyword evidence="3" id="KW-0813">Transport</keyword>
<dbReference type="InterPro" id="IPR030678">
    <property type="entry name" value="Peptide/Ni-bd"/>
</dbReference>
<dbReference type="SUPFAM" id="SSF53850">
    <property type="entry name" value="Periplasmic binding protein-like II"/>
    <property type="match status" value="1"/>
</dbReference>
<comment type="subcellular location">
    <subcellularLocation>
        <location evidence="1">Periplasm</location>
    </subcellularLocation>
</comment>
<dbReference type="Gene3D" id="3.90.76.10">
    <property type="entry name" value="Dipeptide-binding Protein, Domain 1"/>
    <property type="match status" value="1"/>
</dbReference>
<comment type="caution">
    <text evidence="6">The sequence shown here is derived from an EMBL/GenBank/DDBJ whole genome shotgun (WGS) entry which is preliminary data.</text>
</comment>
<comment type="similarity">
    <text evidence="2">Belongs to the bacterial solute-binding protein 5 family.</text>
</comment>
<dbReference type="PROSITE" id="PS51318">
    <property type="entry name" value="TAT"/>
    <property type="match status" value="1"/>
</dbReference>
<dbReference type="CDD" id="cd08512">
    <property type="entry name" value="PBP2_NikA_DppA_OppA_like_7"/>
    <property type="match status" value="1"/>
</dbReference>
<sequence>MFEVNRRQAFGLFGGAAALSMTGGWRVAEAATPKDTLILLNEMGPNSLDTMLPAANDQARMVAWSVYDRLVTHGTKTMPNGATGYDASVFKPELAESWEVLDGGKTMIFKLRQDATFHDGSPVTAEDVKWSFDRAIAAGGFPAVQMSAGSLVSPDQFTAVDTHTFKITFEKANKLSLPDLAVPVPCIVNKKLVMQHVTDADPWGLEWTQRNDAGGGGFTVQSWKPGDQLVLTRFDDWKSGPLPEIKRVVFRQIASPGTRRALLEKGDVDLSVGLPPKDYAELAAAGKLKVIGTPVQGDLLFIDMNVQMKPFDNPKVREAIAYAIPYEQIMETALYQRGLPMFGADPAPETYPPTWPTPSPFKTDLDKAKALLAEAGLAEGFETTLSFDLSQATTREPIALLVQESLGKIGVKITIEKVPGANWFANMASKKMPFVIAEFYPWLDYPEYHFFWTYHGGNNSVFNTCNYVNPALDALIETARFTTDEAEYKATLSKMVGTVMADVPRIPLAQLFGDVAMQPNIENYVYWFHQHIDYRTIKKA</sequence>
<dbReference type="PANTHER" id="PTHR30290:SF10">
    <property type="entry name" value="PERIPLASMIC OLIGOPEPTIDE-BINDING PROTEIN-RELATED"/>
    <property type="match status" value="1"/>
</dbReference>
<dbReference type="InterPro" id="IPR006311">
    <property type="entry name" value="TAT_signal"/>
</dbReference>
<dbReference type="GO" id="GO:1904680">
    <property type="term" value="F:peptide transmembrane transporter activity"/>
    <property type="evidence" value="ECO:0007669"/>
    <property type="project" value="TreeGrafter"/>
</dbReference>
<dbReference type="FunFam" id="3.90.76.10:FF:000007">
    <property type="entry name" value="Dipeptide ABC transporter periplasmic dipeptide-binding protein"/>
    <property type="match status" value="1"/>
</dbReference>